<name>A0A0F9TXH0_9ZZZZ</name>
<dbReference type="EMBL" id="LAZR01000155">
    <property type="protein sequence ID" value="KKN85735.1"/>
    <property type="molecule type" value="Genomic_DNA"/>
</dbReference>
<protein>
    <submittedName>
        <fullName evidence="1">Uncharacterized protein</fullName>
    </submittedName>
</protein>
<dbReference type="AlphaFoldDB" id="A0A0F9TXH0"/>
<sequence>MASQDTGSVRGADPHFRSTAFAAGSVTPGGELYGLLPVFPDLWTLQDVRLEILNWLGRVGSSGSDLYRQTVLSWKRHPRFKVIKQSFLASGDMLVLAGLSPTQPSPGGSKEMDLAALYTLIDYGTGEHWIGPKEEGGFLFWSNPYAPKTAPSFLMSFPGLNTRKRDRTGNYVKKYERVKHPGVEPRGFSASIALEMQKKMAREIGPVLQAAIAKGGAGPKPTVAIVTT</sequence>
<accession>A0A0F9TXH0</accession>
<gene>
    <name evidence="1" type="ORF">LCGC14_0275400</name>
</gene>
<comment type="caution">
    <text evidence="1">The sequence shown here is derived from an EMBL/GenBank/DDBJ whole genome shotgun (WGS) entry which is preliminary data.</text>
</comment>
<proteinExistence type="predicted"/>
<reference evidence="1" key="1">
    <citation type="journal article" date="2015" name="Nature">
        <title>Complex archaea that bridge the gap between prokaryotes and eukaryotes.</title>
        <authorList>
            <person name="Spang A."/>
            <person name="Saw J.H."/>
            <person name="Jorgensen S.L."/>
            <person name="Zaremba-Niedzwiedzka K."/>
            <person name="Martijn J."/>
            <person name="Lind A.E."/>
            <person name="van Eijk R."/>
            <person name="Schleper C."/>
            <person name="Guy L."/>
            <person name="Ettema T.J."/>
        </authorList>
    </citation>
    <scope>NUCLEOTIDE SEQUENCE</scope>
</reference>
<evidence type="ECO:0000313" key="1">
    <source>
        <dbReference type="EMBL" id="KKN85735.1"/>
    </source>
</evidence>
<organism evidence="1">
    <name type="scientific">marine sediment metagenome</name>
    <dbReference type="NCBI Taxonomy" id="412755"/>
    <lineage>
        <taxon>unclassified sequences</taxon>
        <taxon>metagenomes</taxon>
        <taxon>ecological metagenomes</taxon>
    </lineage>
</organism>